<protein>
    <submittedName>
        <fullName evidence="2">DNA-binding domain-containing protein</fullName>
    </submittedName>
</protein>
<dbReference type="GO" id="GO:0003677">
    <property type="term" value="F:DNA binding"/>
    <property type="evidence" value="ECO:0007669"/>
    <property type="project" value="UniProtKB-KW"/>
</dbReference>
<name>A0A0J6GGY4_PSEDM</name>
<dbReference type="InterPro" id="IPR044922">
    <property type="entry name" value="DUF2063_N_sf"/>
</dbReference>
<dbReference type="Gene3D" id="1.10.150.690">
    <property type="entry name" value="DUF2063"/>
    <property type="match status" value="1"/>
</dbReference>
<dbReference type="PATRIC" id="fig|882211.3.peg.1166"/>
<reference evidence="2" key="1">
    <citation type="submission" date="2016-10" db="EMBL/GenBank/DDBJ databases">
        <authorList>
            <person name="Varghese N."/>
            <person name="Submissions S."/>
        </authorList>
    </citation>
    <scope>NUCLEOTIDE SEQUENCE [LARGE SCALE GENOMIC DNA]</scope>
    <source>
        <strain evidence="2">LMG 25555</strain>
    </source>
</reference>
<evidence type="ECO:0000259" key="1">
    <source>
        <dbReference type="Pfam" id="PF09836"/>
    </source>
</evidence>
<keyword evidence="2" id="KW-0238">DNA-binding</keyword>
<dbReference type="OrthoDB" id="4146344at2"/>
<dbReference type="RefSeq" id="WP_048358991.1">
    <property type="nucleotide sequence ID" value="NZ_FNUD01000002.1"/>
</dbReference>
<evidence type="ECO:0000313" key="2">
    <source>
        <dbReference type="EMBL" id="SEE71720.1"/>
    </source>
</evidence>
<feature type="domain" description="Putative DNA-binding" evidence="1">
    <location>
        <begin position="4"/>
        <end position="93"/>
    </location>
</feature>
<evidence type="ECO:0000313" key="3">
    <source>
        <dbReference type="Proteomes" id="UP000183613"/>
    </source>
</evidence>
<sequence length="257" mass="27384">MKMYDDFCAALLNPNALCPDGITSNNGDVGRRFSVYRNNVQSGLINALATSYPVVSQLVGEAFFQAMAQMFIAKFPPDNPVMSTYGGQFADFIKGFAPADSLPYLSDIARLERLCVQAFHAADVCAVNPQLLARALNNPQGLAQLHLQLHPGVAAMHSPYAIAALWAAHQPQGQIQGLDPRQPQSTLVLRHGLRVEVFAVSSGCAAFVRLIKDGNGLGPAAEHALEADPDFDLGQALALLIAHGAITGLHPCCEVSP</sequence>
<accession>A0A0J6GGY4</accession>
<dbReference type="InterPro" id="IPR018640">
    <property type="entry name" value="DUF2063"/>
</dbReference>
<gene>
    <name evidence="2" type="ORF">SAMN04489800_1885</name>
</gene>
<keyword evidence="3" id="KW-1185">Reference proteome</keyword>
<dbReference type="Pfam" id="PF09836">
    <property type="entry name" value="DUF2063"/>
    <property type="match status" value="1"/>
</dbReference>
<organism evidence="2 3">
    <name type="scientific">Pseudomonas deceptionensis</name>
    <dbReference type="NCBI Taxonomy" id="882211"/>
    <lineage>
        <taxon>Bacteria</taxon>
        <taxon>Pseudomonadati</taxon>
        <taxon>Pseudomonadota</taxon>
        <taxon>Gammaproteobacteria</taxon>
        <taxon>Pseudomonadales</taxon>
        <taxon>Pseudomonadaceae</taxon>
        <taxon>Pseudomonas</taxon>
    </lineage>
</organism>
<dbReference type="EMBL" id="FNUD01000002">
    <property type="protein sequence ID" value="SEE71720.1"/>
    <property type="molecule type" value="Genomic_DNA"/>
</dbReference>
<dbReference type="AlphaFoldDB" id="A0A0J6GGY4"/>
<comment type="caution">
    <text evidence="2">The sequence shown here is derived from an EMBL/GenBank/DDBJ whole genome shotgun (WGS) entry which is preliminary data.</text>
</comment>
<proteinExistence type="predicted"/>
<dbReference type="Proteomes" id="UP000183613">
    <property type="component" value="Unassembled WGS sequence"/>
</dbReference>